<protein>
    <recommendedName>
        <fullName evidence="1">DUF7479 domain-containing protein</fullName>
    </recommendedName>
</protein>
<dbReference type="HOGENOM" id="CLU_202418_0_0_9"/>
<sequence length="68" mass="7930">MKINKDEKTPWICDKCNKELELKQVKVRYLGGNFEVELMQCPECKMVIIDENLALGKMLEVEKGLEDK</sequence>
<dbReference type="InterPro" id="IPR055902">
    <property type="entry name" value="DUF7479"/>
</dbReference>
<feature type="domain" description="DUF7479" evidence="1">
    <location>
        <begin position="10"/>
        <end position="68"/>
    </location>
</feature>
<dbReference type="EMBL" id="CP009933">
    <property type="protein sequence ID" value="AKA70366.1"/>
    <property type="molecule type" value="Genomic_DNA"/>
</dbReference>
<organism evidence="2 3">
    <name type="scientific">Clostridium scatologenes</name>
    <dbReference type="NCBI Taxonomy" id="1548"/>
    <lineage>
        <taxon>Bacteria</taxon>
        <taxon>Bacillati</taxon>
        <taxon>Bacillota</taxon>
        <taxon>Clostridia</taxon>
        <taxon>Eubacteriales</taxon>
        <taxon>Clostridiaceae</taxon>
        <taxon>Clostridium</taxon>
    </lineage>
</organism>
<dbReference type="RefSeq" id="WP_029162572.1">
    <property type="nucleotide sequence ID" value="NZ_CP009933.1"/>
</dbReference>
<name>A0A0E3GRI2_CLOSL</name>
<dbReference type="Proteomes" id="UP000033115">
    <property type="component" value="Chromosome"/>
</dbReference>
<dbReference type="STRING" id="1548.CSCA_3241"/>
<evidence type="ECO:0000259" key="1">
    <source>
        <dbReference type="Pfam" id="PF24292"/>
    </source>
</evidence>
<reference evidence="2 3" key="1">
    <citation type="journal article" date="2015" name="J. Biotechnol.">
        <title>Complete genome sequence of a malodorant-producing acetogen, Clostridium scatologenes ATCC 25775(T).</title>
        <authorList>
            <person name="Zhu Z."/>
            <person name="Guo T."/>
            <person name="Zheng H."/>
            <person name="Song T."/>
            <person name="Ouyang P."/>
            <person name="Xie J."/>
        </authorList>
    </citation>
    <scope>NUCLEOTIDE SEQUENCE [LARGE SCALE GENOMIC DNA]</scope>
    <source>
        <strain evidence="2 3">ATCC 25775</strain>
    </source>
</reference>
<evidence type="ECO:0000313" key="3">
    <source>
        <dbReference type="Proteomes" id="UP000033115"/>
    </source>
</evidence>
<gene>
    <name evidence="2" type="ORF">CSCA_3241</name>
</gene>
<dbReference type="NCBIfam" id="NF045645">
    <property type="entry name" value="DVU_1557_fam"/>
    <property type="match status" value="1"/>
</dbReference>
<evidence type="ECO:0000313" key="2">
    <source>
        <dbReference type="EMBL" id="AKA70366.1"/>
    </source>
</evidence>
<proteinExistence type="predicted"/>
<accession>A0A0E3GRI2</accession>
<dbReference type="KEGG" id="csq:CSCA_3241"/>
<dbReference type="Pfam" id="PF24292">
    <property type="entry name" value="DUF7479"/>
    <property type="match status" value="1"/>
</dbReference>
<dbReference type="InterPro" id="IPR054656">
    <property type="entry name" value="DVU_1557-like"/>
</dbReference>
<dbReference type="AlphaFoldDB" id="A0A0E3GRI2"/>
<keyword evidence="3" id="KW-1185">Reference proteome</keyword>